<organism evidence="2 3">
    <name type="scientific">Spectribacter acetivorans</name>
    <dbReference type="NCBI Taxonomy" id="3075603"/>
    <lineage>
        <taxon>Bacteria</taxon>
        <taxon>Pseudomonadati</taxon>
        <taxon>Pseudomonadota</taxon>
        <taxon>Gammaproteobacteria</taxon>
        <taxon>Salinisphaerales</taxon>
        <taxon>Salinisphaeraceae</taxon>
        <taxon>Spectribacter</taxon>
    </lineage>
</organism>
<feature type="chain" id="PRO_5046157699" evidence="1">
    <location>
        <begin position="20"/>
        <end position="119"/>
    </location>
</feature>
<dbReference type="RefSeq" id="WP_311657107.1">
    <property type="nucleotide sequence ID" value="NZ_JAVRHY010000002.1"/>
</dbReference>
<proteinExistence type="predicted"/>
<protein>
    <submittedName>
        <fullName evidence="2">Uncharacterized protein</fullName>
    </submittedName>
</protein>
<sequence>MTITASAVLGASLAPAVVAADREAGMHRIMVTDFSGRPPYDREFQTRDEAEARTYARPAPAVGETLTVVDYRDRPPYRRQVVEIDQSNVTDFARFEEVEAVEREQHRFGPPGKNFRRTR</sequence>
<feature type="signal peptide" evidence="1">
    <location>
        <begin position="1"/>
        <end position="19"/>
    </location>
</feature>
<dbReference type="EMBL" id="JAVRHY010000002">
    <property type="protein sequence ID" value="MDT0617369.1"/>
    <property type="molecule type" value="Genomic_DNA"/>
</dbReference>
<name>A0ABU3B583_9GAMM</name>
<keyword evidence="1" id="KW-0732">Signal</keyword>
<evidence type="ECO:0000313" key="2">
    <source>
        <dbReference type="EMBL" id="MDT0617369.1"/>
    </source>
</evidence>
<accession>A0ABU3B583</accession>
<keyword evidence="3" id="KW-1185">Reference proteome</keyword>
<evidence type="ECO:0000256" key="1">
    <source>
        <dbReference type="SAM" id="SignalP"/>
    </source>
</evidence>
<reference evidence="2 3" key="1">
    <citation type="submission" date="2023-09" db="EMBL/GenBank/DDBJ databases">
        <authorList>
            <person name="Rey-Velasco X."/>
        </authorList>
    </citation>
    <scope>NUCLEOTIDE SEQUENCE [LARGE SCALE GENOMIC DNA]</scope>
    <source>
        <strain evidence="2 3">P385</strain>
    </source>
</reference>
<evidence type="ECO:0000313" key="3">
    <source>
        <dbReference type="Proteomes" id="UP001259982"/>
    </source>
</evidence>
<dbReference type="Proteomes" id="UP001259982">
    <property type="component" value="Unassembled WGS sequence"/>
</dbReference>
<gene>
    <name evidence="2" type="ORF">RM531_02680</name>
</gene>
<comment type="caution">
    <text evidence="2">The sequence shown here is derived from an EMBL/GenBank/DDBJ whole genome shotgun (WGS) entry which is preliminary data.</text>
</comment>